<evidence type="ECO:0000313" key="8">
    <source>
        <dbReference type="Proteomes" id="UP000553632"/>
    </source>
</evidence>
<dbReference type="PROSITE" id="PS51382">
    <property type="entry name" value="SPX"/>
    <property type="match status" value="1"/>
</dbReference>
<keyword evidence="2" id="KW-0926">Vacuole</keyword>
<dbReference type="EMBL" id="JABANO010032227">
    <property type="protein sequence ID" value="KAF4708941.1"/>
    <property type="molecule type" value="Genomic_DNA"/>
</dbReference>
<proteinExistence type="predicted"/>
<evidence type="ECO:0000256" key="4">
    <source>
        <dbReference type="ARBA" id="ARBA00022989"/>
    </source>
</evidence>
<comment type="subcellular location">
    <subcellularLocation>
        <location evidence="1">Vacuole membrane</location>
        <topology evidence="1">Multi-pass membrane protein</topology>
    </subcellularLocation>
</comment>
<organism evidence="7 8">
    <name type="scientific">Perkinsus olseni</name>
    <name type="common">Perkinsus atlanticus</name>
    <dbReference type="NCBI Taxonomy" id="32597"/>
    <lineage>
        <taxon>Eukaryota</taxon>
        <taxon>Sar</taxon>
        <taxon>Alveolata</taxon>
        <taxon>Perkinsozoa</taxon>
        <taxon>Perkinsea</taxon>
        <taxon>Perkinsida</taxon>
        <taxon>Perkinsidae</taxon>
        <taxon>Perkinsus</taxon>
    </lineage>
</organism>
<evidence type="ECO:0000259" key="6">
    <source>
        <dbReference type="PROSITE" id="PS51382"/>
    </source>
</evidence>
<reference evidence="7 8" key="1">
    <citation type="submission" date="2020-04" db="EMBL/GenBank/DDBJ databases">
        <title>Perkinsus olseni comparative genomics.</title>
        <authorList>
            <person name="Bogema D.R."/>
        </authorList>
    </citation>
    <scope>NUCLEOTIDE SEQUENCE [LARGE SCALE GENOMIC DNA]</scope>
    <source>
        <strain evidence="7 8">ATCC PRA-207</strain>
    </source>
</reference>
<dbReference type="Pfam" id="PF03105">
    <property type="entry name" value="SPX"/>
    <property type="match status" value="1"/>
</dbReference>
<dbReference type="Proteomes" id="UP000553632">
    <property type="component" value="Unassembled WGS sequence"/>
</dbReference>
<dbReference type="GO" id="GO:0006799">
    <property type="term" value="P:polyphosphate biosynthetic process"/>
    <property type="evidence" value="ECO:0007669"/>
    <property type="project" value="UniProtKB-ARBA"/>
</dbReference>
<feature type="non-terminal residue" evidence="7">
    <location>
        <position position="143"/>
    </location>
</feature>
<evidence type="ECO:0000256" key="1">
    <source>
        <dbReference type="ARBA" id="ARBA00004128"/>
    </source>
</evidence>
<evidence type="ECO:0000256" key="2">
    <source>
        <dbReference type="ARBA" id="ARBA00022554"/>
    </source>
</evidence>
<sequence>MKFEKQLRRYAIAEWADNYIDYRRLKKALRRSVHRSRRLQSSIHDASSIEDLMRRSRDYSLGATQGGLPPEPHQILGISPSSFVNSETSLDEWYQLLELQIRKVNIFFELQYEDLESQVVETEKLVHSIASSSSSSGSGSSIG</sequence>
<comment type="caution">
    <text evidence="7">The sequence shown here is derived from an EMBL/GenBank/DDBJ whole genome shotgun (WGS) entry which is preliminary data.</text>
</comment>
<dbReference type="InterPro" id="IPR004331">
    <property type="entry name" value="SPX_dom"/>
</dbReference>
<keyword evidence="5" id="KW-0472">Membrane</keyword>
<dbReference type="PANTHER" id="PTHR46140:SF1">
    <property type="entry name" value="VACUOLAR TRANSPORTER CHAPERONE COMPLEX SUBUNIT 4-RELATED"/>
    <property type="match status" value="1"/>
</dbReference>
<evidence type="ECO:0000313" key="7">
    <source>
        <dbReference type="EMBL" id="KAF4708941.1"/>
    </source>
</evidence>
<dbReference type="PANTHER" id="PTHR46140">
    <property type="entry name" value="VACUOLAR TRANSPORTER CHAPERONE 1-RELATED"/>
    <property type="match status" value="1"/>
</dbReference>
<accession>A0A7J6QLC3</accession>
<name>A0A7J6QLC3_PEROL</name>
<keyword evidence="8" id="KW-1185">Reference proteome</keyword>
<evidence type="ECO:0000256" key="5">
    <source>
        <dbReference type="ARBA" id="ARBA00023136"/>
    </source>
</evidence>
<keyword evidence="4" id="KW-1133">Transmembrane helix</keyword>
<evidence type="ECO:0000256" key="3">
    <source>
        <dbReference type="ARBA" id="ARBA00022692"/>
    </source>
</evidence>
<dbReference type="AlphaFoldDB" id="A0A7J6QLC3"/>
<dbReference type="GO" id="GO:0005774">
    <property type="term" value="C:vacuolar membrane"/>
    <property type="evidence" value="ECO:0007669"/>
    <property type="project" value="UniProtKB-SubCell"/>
</dbReference>
<feature type="domain" description="SPX" evidence="6">
    <location>
        <begin position="1"/>
        <end position="143"/>
    </location>
</feature>
<gene>
    <name evidence="7" type="ORF">FOZ63_015819</name>
</gene>
<keyword evidence="3" id="KW-0812">Transmembrane</keyword>
<dbReference type="InterPro" id="IPR051572">
    <property type="entry name" value="VTC_Complex_Subunit"/>
</dbReference>
<protein>
    <recommendedName>
        <fullName evidence="6">SPX domain-containing protein</fullName>
    </recommendedName>
</protein>